<dbReference type="AlphaFoldDB" id="A0A392RAH4"/>
<organism evidence="1 2">
    <name type="scientific">Trifolium medium</name>
    <dbReference type="NCBI Taxonomy" id="97028"/>
    <lineage>
        <taxon>Eukaryota</taxon>
        <taxon>Viridiplantae</taxon>
        <taxon>Streptophyta</taxon>
        <taxon>Embryophyta</taxon>
        <taxon>Tracheophyta</taxon>
        <taxon>Spermatophyta</taxon>
        <taxon>Magnoliopsida</taxon>
        <taxon>eudicotyledons</taxon>
        <taxon>Gunneridae</taxon>
        <taxon>Pentapetalae</taxon>
        <taxon>rosids</taxon>
        <taxon>fabids</taxon>
        <taxon>Fabales</taxon>
        <taxon>Fabaceae</taxon>
        <taxon>Papilionoideae</taxon>
        <taxon>50 kb inversion clade</taxon>
        <taxon>NPAAA clade</taxon>
        <taxon>Hologalegina</taxon>
        <taxon>IRL clade</taxon>
        <taxon>Trifolieae</taxon>
        <taxon>Trifolium</taxon>
    </lineage>
</organism>
<protein>
    <submittedName>
        <fullName evidence="1">Uncharacterized protein</fullName>
    </submittedName>
</protein>
<dbReference type="EMBL" id="LXQA010205736">
    <property type="protein sequence ID" value="MCI33603.1"/>
    <property type="molecule type" value="Genomic_DNA"/>
</dbReference>
<dbReference type="Proteomes" id="UP000265520">
    <property type="component" value="Unassembled WGS sequence"/>
</dbReference>
<name>A0A392RAH4_9FABA</name>
<feature type="non-terminal residue" evidence="1">
    <location>
        <position position="37"/>
    </location>
</feature>
<sequence length="37" mass="4585">MQELEELRCHAYESSKLYKEKVKSYHDKRIVNKEFKP</sequence>
<evidence type="ECO:0000313" key="2">
    <source>
        <dbReference type="Proteomes" id="UP000265520"/>
    </source>
</evidence>
<accession>A0A392RAH4</accession>
<comment type="caution">
    <text evidence="1">The sequence shown here is derived from an EMBL/GenBank/DDBJ whole genome shotgun (WGS) entry which is preliminary data.</text>
</comment>
<proteinExistence type="predicted"/>
<keyword evidence="2" id="KW-1185">Reference proteome</keyword>
<reference evidence="1 2" key="1">
    <citation type="journal article" date="2018" name="Front. Plant Sci.">
        <title>Red Clover (Trifolium pratense) and Zigzag Clover (T. medium) - A Picture of Genomic Similarities and Differences.</title>
        <authorList>
            <person name="Dluhosova J."/>
            <person name="Istvanek J."/>
            <person name="Nedelnik J."/>
            <person name="Repkova J."/>
        </authorList>
    </citation>
    <scope>NUCLEOTIDE SEQUENCE [LARGE SCALE GENOMIC DNA]</scope>
    <source>
        <strain evidence="2">cv. 10/8</strain>
        <tissue evidence="1">Leaf</tissue>
    </source>
</reference>
<evidence type="ECO:0000313" key="1">
    <source>
        <dbReference type="EMBL" id="MCI33603.1"/>
    </source>
</evidence>